<proteinExistence type="predicted"/>
<dbReference type="EMBL" id="NIZW01000019">
    <property type="protein sequence ID" value="PHQ33171.1"/>
    <property type="molecule type" value="Genomic_DNA"/>
</dbReference>
<accession>A0A2G1W2H0</accession>
<sequence length="201" mass="22327">MAYQTLTVVSGAVNQDRTKGLRLKKNPHFFLDIEEYHLKESKLKNLSTFRLAEDLSTVLVTQNFVDTAEAAKLLGFFFDPIWPLGAKAPDPTELKAKSLERSQAKTLLVCVPSQHLDETRNAIAEALILTEPNTPYLGGLAGELADTEGTKILLPCPNPKKLLTHITPLLRSLPWGEELSASAYDSPYWDKDAMEKPIKLP</sequence>
<comment type="caution">
    <text evidence="1">The sequence shown here is derived from an EMBL/GenBank/DDBJ whole genome shotgun (WGS) entry which is preliminary data.</text>
</comment>
<dbReference type="AlphaFoldDB" id="A0A2G1W2H0"/>
<reference evidence="1 2" key="1">
    <citation type="submission" date="2017-06" db="EMBL/GenBank/DDBJ databases">
        <title>Description of Rhodopirellula bahusiensis sp. nov.</title>
        <authorList>
            <person name="Kizina J."/>
            <person name="Harder J."/>
        </authorList>
    </citation>
    <scope>NUCLEOTIDE SEQUENCE [LARGE SCALE GENOMIC DNA]</scope>
    <source>
        <strain evidence="1 2">SWK21</strain>
    </source>
</reference>
<evidence type="ECO:0000313" key="1">
    <source>
        <dbReference type="EMBL" id="PHQ33171.1"/>
    </source>
</evidence>
<keyword evidence="2" id="KW-1185">Reference proteome</keyword>
<dbReference type="Proteomes" id="UP000225740">
    <property type="component" value="Unassembled WGS sequence"/>
</dbReference>
<name>A0A2G1W2H0_9BACT</name>
<evidence type="ECO:0000313" key="2">
    <source>
        <dbReference type="Proteomes" id="UP000225740"/>
    </source>
</evidence>
<protein>
    <submittedName>
        <fullName evidence="1">Uncharacterized protein</fullName>
    </submittedName>
</protein>
<gene>
    <name evidence="1" type="ORF">CEE69_22175</name>
</gene>
<organism evidence="1 2">
    <name type="scientific">Rhodopirellula bahusiensis</name>
    <dbReference type="NCBI Taxonomy" id="2014065"/>
    <lineage>
        <taxon>Bacteria</taxon>
        <taxon>Pseudomonadati</taxon>
        <taxon>Planctomycetota</taxon>
        <taxon>Planctomycetia</taxon>
        <taxon>Pirellulales</taxon>
        <taxon>Pirellulaceae</taxon>
        <taxon>Rhodopirellula</taxon>
    </lineage>
</organism>